<reference evidence="8 9" key="1">
    <citation type="journal article" date="2024" name="Nat. Commun.">
        <title>Phylogenomics reveals the evolutionary origins of lichenization in chlorophyte algae.</title>
        <authorList>
            <person name="Puginier C."/>
            <person name="Libourel C."/>
            <person name="Otte J."/>
            <person name="Skaloud P."/>
            <person name="Haon M."/>
            <person name="Grisel S."/>
            <person name="Petersen M."/>
            <person name="Berrin J.G."/>
            <person name="Delaux P.M."/>
            <person name="Dal Grande F."/>
            <person name="Keller J."/>
        </authorList>
    </citation>
    <scope>NUCLEOTIDE SEQUENCE [LARGE SCALE GENOMIC DNA]</scope>
    <source>
        <strain evidence="8 9">SAG 216-7</strain>
    </source>
</reference>
<dbReference type="SUPFAM" id="SSF51366">
    <property type="entry name" value="Ribulose-phoshate binding barrel"/>
    <property type="match status" value="1"/>
</dbReference>
<comment type="pathway">
    <text evidence="1 7">Amino-acid biosynthesis; L-histidine biosynthesis; L-histidine from 5-phospho-alpha-D-ribose 1-diphosphate: step 4/9.</text>
</comment>
<evidence type="ECO:0000256" key="4">
    <source>
        <dbReference type="ARBA" id="ARBA00023102"/>
    </source>
</evidence>
<dbReference type="CDD" id="cd04723">
    <property type="entry name" value="HisA_HisF"/>
    <property type="match status" value="1"/>
</dbReference>
<dbReference type="EMBL" id="JALJOT010000013">
    <property type="protein sequence ID" value="KAK9903938.1"/>
    <property type="molecule type" value="Genomic_DNA"/>
</dbReference>
<comment type="caution">
    <text evidence="8">The sequence shown here is derived from an EMBL/GenBank/DDBJ whole genome shotgun (WGS) entry which is preliminary data.</text>
</comment>
<evidence type="ECO:0000256" key="5">
    <source>
        <dbReference type="ARBA" id="ARBA00023235"/>
    </source>
</evidence>
<evidence type="ECO:0000313" key="8">
    <source>
        <dbReference type="EMBL" id="KAK9903938.1"/>
    </source>
</evidence>
<dbReference type="PANTHER" id="PTHR43090:SF2">
    <property type="entry name" value="1-(5-PHOSPHORIBOSYL)-5-[(5-PHOSPHORIBOSYLAMINO)METHYLIDENEAMINO] IMIDAZOLE-4-CARBOXAMIDE ISOMERASE"/>
    <property type="match status" value="1"/>
</dbReference>
<dbReference type="InterPro" id="IPR006062">
    <property type="entry name" value="His_biosynth"/>
</dbReference>
<organism evidence="8 9">
    <name type="scientific">Coccomyxa subellipsoidea</name>
    <dbReference type="NCBI Taxonomy" id="248742"/>
    <lineage>
        <taxon>Eukaryota</taxon>
        <taxon>Viridiplantae</taxon>
        <taxon>Chlorophyta</taxon>
        <taxon>core chlorophytes</taxon>
        <taxon>Trebouxiophyceae</taxon>
        <taxon>Trebouxiophyceae incertae sedis</taxon>
        <taxon>Coccomyxaceae</taxon>
        <taxon>Coccomyxa</taxon>
    </lineage>
</organism>
<keyword evidence="7" id="KW-0150">Chloroplast</keyword>
<comment type="catalytic activity">
    <reaction evidence="7">
        <text>1-(5-phospho-beta-D-ribosyl)-5-[(5-phospho-beta-D-ribosylamino)methylideneamino]imidazole-4-carboxamide = 5-[(5-phospho-1-deoxy-D-ribulos-1-ylimino)methylamino]-1-(5-phospho-beta-D-ribosyl)imidazole-4-carboxamide</text>
        <dbReference type="Rhea" id="RHEA:15469"/>
        <dbReference type="ChEBI" id="CHEBI:58435"/>
        <dbReference type="ChEBI" id="CHEBI:58525"/>
        <dbReference type="EC" id="5.3.1.16"/>
    </reaction>
</comment>
<comment type="subcellular location">
    <subcellularLocation>
        <location evidence="7">Plastid</location>
        <location evidence="7">Chloroplast</location>
    </subcellularLocation>
</comment>
<keyword evidence="9" id="KW-1185">Reference proteome</keyword>
<keyword evidence="7" id="KW-0934">Plastid</keyword>
<dbReference type="Proteomes" id="UP001491310">
    <property type="component" value="Unassembled WGS sequence"/>
</dbReference>
<protein>
    <recommendedName>
        <fullName evidence="7">1-(5-phosphoribosyl)-5-[(5-phosphoribosylamino)methylideneamino] imidazole-4-carboxamide isomerase HISN3, chloroplastic</fullName>
        <ecNumber evidence="7">5.3.1.16</ecNumber>
    </recommendedName>
    <alternativeName>
        <fullName evidence="7">5-proFAR isomerase</fullName>
    </alternativeName>
    <alternativeName>
        <fullName evidence="7">Phosphoribosylformimino-5-aminoimidazole carboxamide ribotide isomerase</fullName>
    </alternativeName>
</protein>
<evidence type="ECO:0000256" key="2">
    <source>
        <dbReference type="ARBA" id="ARBA00009667"/>
    </source>
</evidence>
<dbReference type="Pfam" id="PF00977">
    <property type="entry name" value="His_biosynth"/>
    <property type="match status" value="1"/>
</dbReference>
<dbReference type="InterPro" id="IPR011858">
    <property type="entry name" value="His6/HISN3"/>
</dbReference>
<keyword evidence="3 6" id="KW-0028">Amino-acid biosynthesis</keyword>
<dbReference type="InterPro" id="IPR011060">
    <property type="entry name" value="RibuloseP-bd_barrel"/>
</dbReference>
<dbReference type="NCBIfam" id="TIGR02129">
    <property type="entry name" value="hisA_euk"/>
    <property type="match status" value="1"/>
</dbReference>
<evidence type="ECO:0000256" key="7">
    <source>
        <dbReference type="RuleBase" id="RU364022"/>
    </source>
</evidence>
<name>A0ABR2YEH8_9CHLO</name>
<proteinExistence type="inferred from homology"/>
<dbReference type="InterPro" id="IPR044524">
    <property type="entry name" value="Isoase_HisA-like"/>
</dbReference>
<keyword evidence="4 6" id="KW-0368">Histidine biosynthesis</keyword>
<evidence type="ECO:0000313" key="9">
    <source>
        <dbReference type="Proteomes" id="UP001491310"/>
    </source>
</evidence>
<dbReference type="Gene3D" id="3.20.20.70">
    <property type="entry name" value="Aldolase class I"/>
    <property type="match status" value="1"/>
</dbReference>
<evidence type="ECO:0000256" key="1">
    <source>
        <dbReference type="ARBA" id="ARBA00005133"/>
    </source>
</evidence>
<accession>A0ABR2YEH8</accession>
<comment type="similarity">
    <text evidence="2 6">Belongs to the HisA/HisF family.</text>
</comment>
<dbReference type="PANTHER" id="PTHR43090">
    <property type="entry name" value="1-(5-PHOSPHORIBOSYL)-5-[(5-PHOSPHORIBOSYLAMINO)METHYLIDENEAMINO] IMIDAZOLE-4-CARBOXAMIDE ISOMERASE"/>
    <property type="match status" value="1"/>
</dbReference>
<keyword evidence="5 7" id="KW-0413">Isomerase</keyword>
<sequence>MKKRKERGVPFGRVRAKALHRSRIKNIEAASFRPCIDIHQGRVKQIVGSSLKDLAAEREESPHDGLVVNFDTDLRSSFFAKLYQNSDLKGGHVVMLGSDQASRYAAYEALMAYPGGLQIGGGVTTDNAIEYLDAGASHVIVTSFVFREGRLEEDRLRTLVNLVGKERLVLDLSCRKRDGQYYVVTDRWQRFSELVVNQQTLDDLAGSCAEFLVHGVDVEGMQLGVDEELVQLLGEASPIPVTYAGGVRSLDDLERVKKAGNGRVDITVGSALDIFGGILPYGEVLAWHNQQKSPMPAELVAA</sequence>
<dbReference type="InterPro" id="IPR013785">
    <property type="entry name" value="Aldolase_TIM"/>
</dbReference>
<evidence type="ECO:0000256" key="3">
    <source>
        <dbReference type="ARBA" id="ARBA00022605"/>
    </source>
</evidence>
<gene>
    <name evidence="8" type="ORF">WJX75_000924</name>
</gene>
<dbReference type="EC" id="5.3.1.16" evidence="7"/>
<evidence type="ECO:0000256" key="6">
    <source>
        <dbReference type="RuleBase" id="RU003657"/>
    </source>
</evidence>